<evidence type="ECO:0000313" key="3">
    <source>
        <dbReference type="EMBL" id="KAL0973951.1"/>
    </source>
</evidence>
<organism evidence="3 4">
    <name type="scientific">Umbra pygmaea</name>
    <name type="common">Eastern mudminnow</name>
    <dbReference type="NCBI Taxonomy" id="75934"/>
    <lineage>
        <taxon>Eukaryota</taxon>
        <taxon>Metazoa</taxon>
        <taxon>Chordata</taxon>
        <taxon>Craniata</taxon>
        <taxon>Vertebrata</taxon>
        <taxon>Euteleostomi</taxon>
        <taxon>Actinopterygii</taxon>
        <taxon>Neopterygii</taxon>
        <taxon>Teleostei</taxon>
        <taxon>Protacanthopterygii</taxon>
        <taxon>Esociformes</taxon>
        <taxon>Umbridae</taxon>
        <taxon>Umbra</taxon>
    </lineage>
</organism>
<evidence type="ECO:0000256" key="1">
    <source>
        <dbReference type="SAM" id="MobiDB-lite"/>
    </source>
</evidence>
<accession>A0ABD0X4D6</accession>
<protein>
    <recommendedName>
        <fullName evidence="2">Coiled-coil protein 142 C-terminal domain-containing protein</fullName>
    </recommendedName>
</protein>
<dbReference type="AlphaFoldDB" id="A0ABD0X4D6"/>
<evidence type="ECO:0000259" key="2">
    <source>
        <dbReference type="Pfam" id="PF14923"/>
    </source>
</evidence>
<reference evidence="3 4" key="1">
    <citation type="submission" date="2024-06" db="EMBL/GenBank/DDBJ databases">
        <authorList>
            <person name="Pan Q."/>
            <person name="Wen M."/>
            <person name="Jouanno E."/>
            <person name="Zahm M."/>
            <person name="Klopp C."/>
            <person name="Cabau C."/>
            <person name="Louis A."/>
            <person name="Berthelot C."/>
            <person name="Parey E."/>
            <person name="Roest Crollius H."/>
            <person name="Montfort J."/>
            <person name="Robinson-Rechavi M."/>
            <person name="Bouchez O."/>
            <person name="Lampietro C."/>
            <person name="Lopez Roques C."/>
            <person name="Donnadieu C."/>
            <person name="Postlethwait J."/>
            <person name="Bobe J."/>
            <person name="Verreycken H."/>
            <person name="Guiguen Y."/>
        </authorList>
    </citation>
    <scope>NUCLEOTIDE SEQUENCE [LARGE SCALE GENOMIC DNA]</scope>
    <source>
        <strain evidence="3">Up_M1</strain>
        <tissue evidence="3">Testis</tissue>
    </source>
</reference>
<gene>
    <name evidence="3" type="ORF">UPYG_G00213350</name>
</gene>
<dbReference type="InterPro" id="IPR055350">
    <property type="entry name" value="CCDC142_C"/>
</dbReference>
<dbReference type="EMBL" id="JAGEUA010000006">
    <property type="protein sequence ID" value="KAL0973951.1"/>
    <property type="molecule type" value="Genomic_DNA"/>
</dbReference>
<sequence>MSRSSSRLQQLEQDMLALTAHCQVLRGPRTGRLQGFVKGLSIEGSFYHYPPGAVLSQHYGQLQHLLEQRAQLLFLQEYAQCTRVAMLYIKKLSSLLEQELGLMTDGSRSPERPNPAWCFGMGAVCQEILIHFNHWDDLCAKARSDVWLRTVLFQRTETLAVMRQTLRVLGLQALVLIERCICTALSALASAQLDKVPGYALEDLLAAAEIFNQVVEEQRVPRGGSQWRNQTPLLWDCCGLTRRQPRSRCGLPAPFPVLELMRILAEQRGQIAADQLYQWASRQSLLQALHTGAKAPTWEQLEQLFPMFPAVHLSEHSTNGLAPENSPQAINDEPVIGQACPWASDFPLTAFIHQDNRSVEVIFQALVASTDLLAPHIPSRPMEERSQPSEGCPRGCEKEATDQTRLQVKRPKSVQWRDLGQYGACVEFHGRYRTMLWAEFGKALIHRFLHPAKRSTLGSINQWSDQMVFQLVTWLNHSCRAEMFPQECRGVVDAFALHLLSNTAFRHWDQVLCVSLGSGLKDKCFPAVDEENGMVLTCTAQQLLQLFPPLLTVLRCLDTSAHLAQGDCDAHTMTSLSLRAHCRAVASVHASTFWVMSKAYQFLSSWSLNKFLLITLGDLKVLRTSAERLLQRVEALGVNGNHFVLCKQQDVQLTQGVTALQVFSERVLRIFSMDCKRMSEEIFEQTMPSAKHWRVNFKTEFPSSPSEYAATAAQSVIGQVLEGVQLLPKEAWIPALTEAMTAFMEAWMEHILKQKIKFSIQGALQLKQDFDLIRDLIRSEEYSLSEEIHQRLLSLRVFHQVDSAIVCLLQQPVAKPYMPSRAWEPFRRCCPSRANVVDQSSSSLNNFESMDLQSAYQQALAQAEGSTTPDILASTPQESYLAMAQQEWLDLRIHNSNRWKLPGLPCLTRSEP</sequence>
<evidence type="ECO:0000313" key="4">
    <source>
        <dbReference type="Proteomes" id="UP001557470"/>
    </source>
</evidence>
<feature type="domain" description="Coiled-coil protein 142 C-terminal" evidence="2">
    <location>
        <begin position="435"/>
        <end position="889"/>
    </location>
</feature>
<proteinExistence type="predicted"/>
<dbReference type="PANTHER" id="PTHR21436:SF2">
    <property type="entry name" value="COILED-COIL DOMAIN-CONTAINING PROTEIN 142"/>
    <property type="match status" value="1"/>
</dbReference>
<dbReference type="PANTHER" id="PTHR21436">
    <property type="entry name" value="COILED-COIL DOMAIN-CONTAINING PROTEIN 142"/>
    <property type="match status" value="1"/>
</dbReference>
<name>A0ABD0X4D6_UMBPY</name>
<dbReference type="Proteomes" id="UP001557470">
    <property type="component" value="Unassembled WGS sequence"/>
</dbReference>
<comment type="caution">
    <text evidence="3">The sequence shown here is derived from an EMBL/GenBank/DDBJ whole genome shotgun (WGS) entry which is preliminary data.</text>
</comment>
<dbReference type="InterPro" id="IPR026700">
    <property type="entry name" value="CCDC142"/>
</dbReference>
<feature type="region of interest" description="Disordered" evidence="1">
    <location>
        <begin position="378"/>
        <end position="398"/>
    </location>
</feature>
<keyword evidence="4" id="KW-1185">Reference proteome</keyword>
<dbReference type="Pfam" id="PF14923">
    <property type="entry name" value="CCDC142"/>
    <property type="match status" value="1"/>
</dbReference>